<dbReference type="FunFam" id="3.40.50.300:FF:000008">
    <property type="entry name" value="ATP-dependent RNA helicase RhlB"/>
    <property type="match status" value="1"/>
</dbReference>
<evidence type="ECO:0000256" key="4">
    <source>
        <dbReference type="ARBA" id="ARBA00022806"/>
    </source>
</evidence>
<dbReference type="Pfam" id="PF00271">
    <property type="entry name" value="Helicase_C"/>
    <property type="match status" value="1"/>
</dbReference>
<dbReference type="GO" id="GO:0005524">
    <property type="term" value="F:ATP binding"/>
    <property type="evidence" value="ECO:0007669"/>
    <property type="project" value="UniProtKB-KW"/>
</dbReference>
<feature type="compositionally biased region" description="Basic and acidic residues" evidence="10">
    <location>
        <begin position="58"/>
        <end position="71"/>
    </location>
</feature>
<keyword evidence="3 9" id="KW-0378">Hydrolase</keyword>
<feature type="domain" description="Helicase ATP-binding" evidence="11">
    <location>
        <begin position="263"/>
        <end position="453"/>
    </location>
</feature>
<keyword evidence="2 9" id="KW-0547">Nucleotide-binding</keyword>
<protein>
    <recommendedName>
        <fullName evidence="1">RNA helicase</fullName>
        <ecNumber evidence="1">3.6.4.13</ecNumber>
    </recommendedName>
</protein>
<dbReference type="Gene3D" id="3.40.50.300">
    <property type="entry name" value="P-loop containing nucleotide triphosphate hydrolases"/>
    <property type="match status" value="2"/>
</dbReference>
<dbReference type="InterPro" id="IPR014001">
    <property type="entry name" value="Helicase_ATP-bd"/>
</dbReference>
<dbReference type="InterPro" id="IPR000629">
    <property type="entry name" value="RNA-helicase_DEAD-box_CS"/>
</dbReference>
<dbReference type="EC" id="3.6.4.13" evidence="1"/>
<comment type="caution">
    <text evidence="13">The sequence shown here is derived from an EMBL/GenBank/DDBJ whole genome shotgun (WGS) entry which is preliminary data.</text>
</comment>
<feature type="domain" description="Helicase C-terminal" evidence="12">
    <location>
        <begin position="464"/>
        <end position="632"/>
    </location>
</feature>
<dbReference type="EMBL" id="JAVRJZ010000014">
    <property type="protein sequence ID" value="KAK2713869.1"/>
    <property type="molecule type" value="Genomic_DNA"/>
</dbReference>
<dbReference type="GO" id="GO:0003724">
    <property type="term" value="F:RNA helicase activity"/>
    <property type="evidence" value="ECO:0007669"/>
    <property type="project" value="UniProtKB-EC"/>
</dbReference>
<keyword evidence="5 9" id="KW-0067">ATP-binding</keyword>
<dbReference type="InterPro" id="IPR011545">
    <property type="entry name" value="DEAD/DEAH_box_helicase_dom"/>
</dbReference>
<dbReference type="Pfam" id="PF00270">
    <property type="entry name" value="DEAD"/>
    <property type="match status" value="1"/>
</dbReference>
<dbReference type="SUPFAM" id="SSF52540">
    <property type="entry name" value="P-loop containing nucleoside triphosphate hydrolases"/>
    <property type="match status" value="1"/>
</dbReference>
<feature type="compositionally biased region" description="Polar residues" evidence="10">
    <location>
        <begin position="164"/>
        <end position="174"/>
    </location>
</feature>
<evidence type="ECO:0000256" key="2">
    <source>
        <dbReference type="ARBA" id="ARBA00022741"/>
    </source>
</evidence>
<keyword evidence="6" id="KW-0694">RNA-binding</keyword>
<evidence type="ECO:0000313" key="14">
    <source>
        <dbReference type="Proteomes" id="UP001187531"/>
    </source>
</evidence>
<keyword evidence="4 9" id="KW-0347">Helicase</keyword>
<feature type="compositionally biased region" description="Gly residues" evidence="10">
    <location>
        <begin position="86"/>
        <end position="100"/>
    </location>
</feature>
<sequence>MSNASIQNGHGLEQQFATLDLNRGGYSQPPPGRYIPPHLRVGGRASAETGEVSQQDFRGSRDDGRYQRDYQSRGGSRGNFQRTGQGYKGYGGGQRGGSYGGDNEDYQSSFDSGYAGHNNQVHARFDAPPPGYDRYNANPYSQPPPMSTNNRWRDYRSYPDNGGYQDSNGADRQQGTGGRWKESSTEDWTKPLPRDEEMELELFGSANTGINFDKYEDIPVEATGEDIPPNINSYDEVKMTEIMQENIVLARYQRPTPVQKFALPIILGKRDLMACAQTGSGKTAAFLIPILNRIYENGPVHNGYQSRGGGYRRKQYPIALVLAPTRELATQIFDEAKKFSYRSKVRPAVVYGGADLRSQMAELDRGCHLLVATPGRLHDMLDRGKIGLEYCKFLILDEADRMLDMGFEPQIRAIVEKNSMPGSPERQTLMFSATFPKEIQMLARDFLENYIFLAVGRVGSASENITQKIVWVEEHDKRSFLLDLLNAAGLFRSEKSTDSLTLVFVETKRGADGLEDFLWGEGYPVTSIHGDRSQKEREEALRRFRSGERPVLVATAVAARGLDIPHVKHVINFDLPSDVEEYVHRIGRTGRMGNLGLATSFFNEKNRNLVRDLVELIQESKQDLPSWLEAMGSEMRSSVGNTRRGAGGGKKFGGGFGSRDYRTQPGPRGGPGGSASNAGRSAYSGYGGQNVNAGYGGSFGGGYGAHSGHQSSAGPDWWGN</sequence>
<accession>A0AA88HQM9</accession>
<reference evidence="13" key="1">
    <citation type="submission" date="2023-07" db="EMBL/GenBank/DDBJ databases">
        <title>Chromosome-level genome assembly of Artemia franciscana.</title>
        <authorList>
            <person name="Jo E."/>
        </authorList>
    </citation>
    <scope>NUCLEOTIDE SEQUENCE</scope>
    <source>
        <tissue evidence="13">Whole body</tissue>
    </source>
</reference>
<dbReference type="PROSITE" id="PS51194">
    <property type="entry name" value="HELICASE_CTER"/>
    <property type="match status" value="1"/>
</dbReference>
<feature type="compositionally biased region" description="Low complexity" evidence="10">
    <location>
        <begin position="674"/>
        <end position="683"/>
    </location>
</feature>
<dbReference type="PROSITE" id="PS00039">
    <property type="entry name" value="DEAD_ATP_HELICASE"/>
    <property type="match status" value="1"/>
</dbReference>
<dbReference type="InterPro" id="IPR027417">
    <property type="entry name" value="P-loop_NTPase"/>
</dbReference>
<dbReference type="SMART" id="SM00490">
    <property type="entry name" value="HELICc"/>
    <property type="match status" value="1"/>
</dbReference>
<dbReference type="PANTHER" id="PTHR47958">
    <property type="entry name" value="ATP-DEPENDENT RNA HELICASE DBP3"/>
    <property type="match status" value="1"/>
</dbReference>
<dbReference type="InterPro" id="IPR001650">
    <property type="entry name" value="Helicase_C-like"/>
</dbReference>
<evidence type="ECO:0000259" key="12">
    <source>
        <dbReference type="PROSITE" id="PS51194"/>
    </source>
</evidence>
<evidence type="ECO:0000313" key="13">
    <source>
        <dbReference type="EMBL" id="KAK2713870.1"/>
    </source>
</evidence>
<gene>
    <name evidence="13" type="ORF">QYM36_009679</name>
</gene>
<evidence type="ECO:0000256" key="9">
    <source>
        <dbReference type="RuleBase" id="RU000492"/>
    </source>
</evidence>
<feature type="region of interest" description="Disordered" evidence="10">
    <location>
        <begin position="45"/>
        <end position="191"/>
    </location>
</feature>
<dbReference type="FunFam" id="3.40.50.300:FF:000160">
    <property type="entry name" value="ATP-dependent RNA helicase DDX3X"/>
    <property type="match status" value="1"/>
</dbReference>
<dbReference type="CDD" id="cd18051">
    <property type="entry name" value="DEADc_DDX3"/>
    <property type="match status" value="1"/>
</dbReference>
<keyword evidence="14" id="KW-1185">Reference proteome</keyword>
<feature type="compositionally biased region" description="Basic and acidic residues" evidence="10">
    <location>
        <begin position="179"/>
        <end position="191"/>
    </location>
</feature>
<dbReference type="EMBL" id="JAVRJZ010000014">
    <property type="protein sequence ID" value="KAK2713870.1"/>
    <property type="molecule type" value="Genomic_DNA"/>
</dbReference>
<evidence type="ECO:0000259" key="11">
    <source>
        <dbReference type="PROSITE" id="PS51192"/>
    </source>
</evidence>
<dbReference type="SMART" id="SM00487">
    <property type="entry name" value="DEXDc"/>
    <property type="match status" value="1"/>
</dbReference>
<dbReference type="GO" id="GO:0016787">
    <property type="term" value="F:hydrolase activity"/>
    <property type="evidence" value="ECO:0007669"/>
    <property type="project" value="UniProtKB-KW"/>
</dbReference>
<dbReference type="AlphaFoldDB" id="A0AA88HQM9"/>
<feature type="compositionally biased region" description="Polar residues" evidence="10">
    <location>
        <begin position="106"/>
        <end position="121"/>
    </location>
</feature>
<dbReference type="PROSITE" id="PS51192">
    <property type="entry name" value="HELICASE_ATP_BIND_1"/>
    <property type="match status" value="1"/>
</dbReference>
<comment type="similarity">
    <text evidence="7">Belongs to the DEAD box helicase family. DDX3/DED1 subfamily.</text>
</comment>
<proteinExistence type="inferred from homology"/>
<dbReference type="CDD" id="cd18787">
    <property type="entry name" value="SF2_C_DEAD"/>
    <property type="match status" value="1"/>
</dbReference>
<feature type="compositionally biased region" description="Gly residues" evidence="10">
    <location>
        <begin position="645"/>
        <end position="657"/>
    </location>
</feature>
<comment type="catalytic activity">
    <reaction evidence="8">
        <text>ATP + H2O = ADP + phosphate + H(+)</text>
        <dbReference type="Rhea" id="RHEA:13065"/>
        <dbReference type="ChEBI" id="CHEBI:15377"/>
        <dbReference type="ChEBI" id="CHEBI:15378"/>
        <dbReference type="ChEBI" id="CHEBI:30616"/>
        <dbReference type="ChEBI" id="CHEBI:43474"/>
        <dbReference type="ChEBI" id="CHEBI:456216"/>
        <dbReference type="EC" id="3.6.4.13"/>
    </reaction>
</comment>
<dbReference type="GO" id="GO:0003723">
    <property type="term" value="F:RNA binding"/>
    <property type="evidence" value="ECO:0007669"/>
    <property type="project" value="UniProtKB-KW"/>
</dbReference>
<organism evidence="13 14">
    <name type="scientific">Artemia franciscana</name>
    <name type="common">Brine shrimp</name>
    <name type="synonym">Artemia sanfranciscana</name>
    <dbReference type="NCBI Taxonomy" id="6661"/>
    <lineage>
        <taxon>Eukaryota</taxon>
        <taxon>Metazoa</taxon>
        <taxon>Ecdysozoa</taxon>
        <taxon>Arthropoda</taxon>
        <taxon>Crustacea</taxon>
        <taxon>Branchiopoda</taxon>
        <taxon>Anostraca</taxon>
        <taxon>Artemiidae</taxon>
        <taxon>Artemia</taxon>
    </lineage>
</organism>
<evidence type="ECO:0000256" key="3">
    <source>
        <dbReference type="ARBA" id="ARBA00022801"/>
    </source>
</evidence>
<name>A0AA88HQM9_ARTSF</name>
<feature type="region of interest" description="Disordered" evidence="10">
    <location>
        <begin position="697"/>
        <end position="720"/>
    </location>
</feature>
<dbReference type="Proteomes" id="UP001187531">
    <property type="component" value="Unassembled WGS sequence"/>
</dbReference>
<evidence type="ECO:0000256" key="10">
    <source>
        <dbReference type="SAM" id="MobiDB-lite"/>
    </source>
</evidence>
<evidence type="ECO:0000256" key="6">
    <source>
        <dbReference type="ARBA" id="ARBA00022884"/>
    </source>
</evidence>
<evidence type="ECO:0000256" key="7">
    <source>
        <dbReference type="ARBA" id="ARBA00024358"/>
    </source>
</evidence>
<evidence type="ECO:0000256" key="1">
    <source>
        <dbReference type="ARBA" id="ARBA00012552"/>
    </source>
</evidence>
<feature type="region of interest" description="Disordered" evidence="10">
    <location>
        <begin position="638"/>
        <end position="683"/>
    </location>
</feature>
<evidence type="ECO:0000256" key="8">
    <source>
        <dbReference type="ARBA" id="ARBA00047984"/>
    </source>
</evidence>
<evidence type="ECO:0000256" key="5">
    <source>
        <dbReference type="ARBA" id="ARBA00022840"/>
    </source>
</evidence>